<dbReference type="EMBL" id="CP011518">
    <property type="protein sequence ID" value="AKK24679.1"/>
    <property type="molecule type" value="Genomic_DNA"/>
</dbReference>
<name>A0A0G3IBU6_9BURK</name>
<geneLocation type="plasmid" evidence="1 2">
    <name>pPO70-1</name>
</geneLocation>
<organism evidence="1 2">
    <name type="scientific">Pandoraea oxalativorans</name>
    <dbReference type="NCBI Taxonomy" id="573737"/>
    <lineage>
        <taxon>Bacteria</taxon>
        <taxon>Pseudomonadati</taxon>
        <taxon>Pseudomonadota</taxon>
        <taxon>Betaproteobacteria</taxon>
        <taxon>Burkholderiales</taxon>
        <taxon>Burkholderiaceae</taxon>
        <taxon>Pandoraea</taxon>
    </lineage>
</organism>
<dbReference type="AlphaFoldDB" id="A0A0G3IBU6"/>
<keyword evidence="1" id="KW-0614">Plasmid</keyword>
<keyword evidence="2" id="KW-1185">Reference proteome</keyword>
<accession>A0A0G3IBU6</accession>
<dbReference type="KEGG" id="pox:MB84_28015"/>
<dbReference type="OrthoDB" id="9787548at2"/>
<reference evidence="1" key="1">
    <citation type="submission" date="2016-06" db="EMBL/GenBank/DDBJ databases">
        <title>Pandoraea oxalativorans DSM 23570 Genome Sequencing.</title>
        <authorList>
            <person name="Ee R."/>
            <person name="Lim Y.-L."/>
            <person name="Yong D."/>
            <person name="Yin W.-F."/>
            <person name="Chan K.-G."/>
        </authorList>
    </citation>
    <scope>NUCLEOTIDE SEQUENCE</scope>
    <source>
        <strain evidence="1">DSM 23570</strain>
        <plasmid evidence="1">pPO70-1</plasmid>
    </source>
</reference>
<gene>
    <name evidence="1" type="ORF">MB84_28015</name>
</gene>
<protein>
    <submittedName>
        <fullName evidence="1">Uncharacterized protein</fullName>
    </submittedName>
</protein>
<proteinExistence type="predicted"/>
<evidence type="ECO:0000313" key="2">
    <source>
        <dbReference type="Proteomes" id="UP000035050"/>
    </source>
</evidence>
<dbReference type="Proteomes" id="UP000035050">
    <property type="component" value="Plasmid pPO70-1"/>
</dbReference>
<evidence type="ECO:0000313" key="1">
    <source>
        <dbReference type="EMBL" id="AKK24679.1"/>
    </source>
</evidence>
<dbReference type="PATRIC" id="fig|573737.6.peg.5495"/>
<sequence length="95" mass="10251">MHTPREAPTESNRPTPASALPRYSFVAVTLTLRIRLKYGPARADALNGALTLTSGMSDLPQAGVFYAVFGTCTALWGPLPHLDKSDQSTLSERGY</sequence>